<keyword evidence="10" id="KW-0408">Iron</keyword>
<evidence type="ECO:0000313" key="15">
    <source>
        <dbReference type="Proteomes" id="UP000504634"/>
    </source>
</evidence>
<dbReference type="InterPro" id="IPR044861">
    <property type="entry name" value="IPNS-like_FE2OG_OXY"/>
</dbReference>
<organism evidence="15 16">
    <name type="scientific">Drosophila lebanonensis</name>
    <name type="common">Fruit fly</name>
    <name type="synonym">Scaptodrosophila lebanonensis</name>
    <dbReference type="NCBI Taxonomy" id="7225"/>
    <lineage>
        <taxon>Eukaryota</taxon>
        <taxon>Metazoa</taxon>
        <taxon>Ecdysozoa</taxon>
        <taxon>Arthropoda</taxon>
        <taxon>Hexapoda</taxon>
        <taxon>Insecta</taxon>
        <taxon>Pterygota</taxon>
        <taxon>Neoptera</taxon>
        <taxon>Endopterygota</taxon>
        <taxon>Diptera</taxon>
        <taxon>Brachycera</taxon>
        <taxon>Muscomorpha</taxon>
        <taxon>Ephydroidea</taxon>
        <taxon>Drosophilidae</taxon>
        <taxon>Scaptodrosophila</taxon>
    </lineage>
</organism>
<feature type="chain" id="PRO_5026909682" description="procollagen-lysine 5-dioxygenase" evidence="13">
    <location>
        <begin position="35"/>
        <end position="750"/>
    </location>
</feature>
<dbReference type="InterPro" id="IPR029044">
    <property type="entry name" value="Nucleotide-diphossugar_trans"/>
</dbReference>
<evidence type="ECO:0000256" key="4">
    <source>
        <dbReference type="ARBA" id="ARBA00022723"/>
    </source>
</evidence>
<keyword evidence="6" id="KW-0256">Endoplasmic reticulum</keyword>
<dbReference type="PANTHER" id="PTHR10730">
    <property type="entry name" value="PROCOLLAGEN-LYSINE,2-OXOGLUTARATE 5-DIOXYGENASE/GLYCOSYLTRANSFERASE 25 FAMILY MEMBER"/>
    <property type="match status" value="1"/>
</dbReference>
<evidence type="ECO:0000256" key="9">
    <source>
        <dbReference type="ARBA" id="ARBA00023002"/>
    </source>
</evidence>
<name>A0A6J2TA97_DROLE</name>
<dbReference type="OrthoDB" id="69177at2759"/>
<keyword evidence="8" id="KW-0223">Dioxygenase</keyword>
<dbReference type="GeneID" id="115622153"/>
<evidence type="ECO:0000256" key="13">
    <source>
        <dbReference type="SAM" id="SignalP"/>
    </source>
</evidence>
<reference evidence="16" key="1">
    <citation type="submission" date="2025-08" db="UniProtKB">
        <authorList>
            <consortium name="RefSeq"/>
        </authorList>
    </citation>
    <scope>IDENTIFICATION</scope>
    <source>
        <strain evidence="16">11010-0011.00</strain>
        <tissue evidence="16">Whole body</tissue>
    </source>
</reference>
<sequence>MQKQQQCAWFLRFPSLQRVLLLLVASLLLQGADSTQKATEDLAETVADTAEQNLNDKIKVFTVATEPTDGYARYLRSARVYDIEVVTLGMGEEWKGGDMSRAGGGFKINLLREAIKPFIDSPDTIILFSDSYDVIITATLDEIVEKFKESGAKLLFSAEKYCWPDSSLTDQYPEVEGKASRFLNSGAFIGYAPQVNALLEEPISDTQDDQLYYTKVFLDEAKRAKLGMKLDTESRLFQNLHGAKDDVKLNVDLDTNQGTLQNINFMTTPSIVHGNGLSKIDLNAYGNYLAKTFNGVCTYCLEYQLEVDEKKLPIISLAVIVPQAVPFFDLCLAGIEKINYPKDHLHLFIYSAAELHDGQVKSYIHKYGEQYVSAKIVISEDQLDERRGRQLALEQAKRHNSDYIFFVDGDAIIDEAEVLRELLKLNKRFIAPLFSRYSELWSNFWGALSDGGYYARSHDYVDIVKRDILGMWNVPHVTSIYLIKHDAFDAINFEHSQFDPDMAMCDSLRKAGIFMYVGNQDYFGHLVNLDNFNSTVVRPDFHTLFTNRFDWTKKYIHSNFSAQLNKSFVIPQPCPDVFWFQIVTDAFCDDLVAIMEAHGGWSDGSNSDKRLEGGYEAVPTRDIHMKQVGLDELYLKFLQLFVRPLQERVFEGYYHNPPRSLMNFMVRYRPDEQPSLRPHHDSSTYTINIALNHVGIDYEGGGCRFLRYNCSVTETKKGWMLMHPGRLTHFHEGLLVTNGTRYIMISFIDP</sequence>
<keyword evidence="15" id="KW-1185">Reference proteome</keyword>
<dbReference type="PANTHER" id="PTHR10730:SF45">
    <property type="entry name" value="PROCOLLAGEN-LYSINE,2-OXOGLUTARATE 5-DIOXYGENASE"/>
    <property type="match status" value="1"/>
</dbReference>
<keyword evidence="7" id="KW-0847">Vitamin C</keyword>
<evidence type="ECO:0000256" key="1">
    <source>
        <dbReference type="ARBA" id="ARBA00001961"/>
    </source>
</evidence>
<evidence type="ECO:0000256" key="12">
    <source>
        <dbReference type="ARBA" id="ARBA00047930"/>
    </source>
</evidence>
<protein>
    <recommendedName>
        <fullName evidence="3">procollagen-lysine 5-dioxygenase</fullName>
        <ecNumber evidence="3">1.14.11.4</ecNumber>
    </recommendedName>
</protein>
<dbReference type="Pfam" id="PF03171">
    <property type="entry name" value="2OG-FeII_Oxy"/>
    <property type="match status" value="1"/>
</dbReference>
<evidence type="ECO:0000256" key="8">
    <source>
        <dbReference type="ARBA" id="ARBA00022964"/>
    </source>
</evidence>
<evidence type="ECO:0000313" key="16">
    <source>
        <dbReference type="RefSeq" id="XP_030371882.1"/>
    </source>
</evidence>
<dbReference type="FunFam" id="2.60.120.620:FF:000026">
    <property type="entry name" value="Procollagen-lysine,2-oxoglutarate 5-dioxygenase"/>
    <property type="match status" value="1"/>
</dbReference>
<dbReference type="InterPro" id="IPR057589">
    <property type="entry name" value="GT_PLOD"/>
</dbReference>
<keyword evidence="5 13" id="KW-0732">Signal</keyword>
<evidence type="ECO:0000256" key="6">
    <source>
        <dbReference type="ARBA" id="ARBA00022824"/>
    </source>
</evidence>
<dbReference type="AlphaFoldDB" id="A0A6J2TA97"/>
<dbReference type="GO" id="GO:0031418">
    <property type="term" value="F:L-ascorbic acid binding"/>
    <property type="evidence" value="ECO:0007669"/>
    <property type="project" value="UniProtKB-KW"/>
</dbReference>
<evidence type="ECO:0000256" key="2">
    <source>
        <dbReference type="ARBA" id="ARBA00004240"/>
    </source>
</evidence>
<dbReference type="Proteomes" id="UP000504634">
    <property type="component" value="Unplaced"/>
</dbReference>
<evidence type="ECO:0000256" key="5">
    <source>
        <dbReference type="ARBA" id="ARBA00022729"/>
    </source>
</evidence>
<comment type="subcellular location">
    <subcellularLocation>
        <location evidence="2">Endoplasmic reticulum</location>
    </subcellularLocation>
</comment>
<comment type="catalytic activity">
    <reaction evidence="12">
        <text>L-lysyl-[collagen] + 2-oxoglutarate + O2 = (5R)-5-hydroxy-L-lysyl-[collagen] + succinate + CO2</text>
        <dbReference type="Rhea" id="RHEA:16569"/>
        <dbReference type="Rhea" id="RHEA-COMP:12751"/>
        <dbReference type="Rhea" id="RHEA-COMP:12752"/>
        <dbReference type="ChEBI" id="CHEBI:15379"/>
        <dbReference type="ChEBI" id="CHEBI:16526"/>
        <dbReference type="ChEBI" id="CHEBI:16810"/>
        <dbReference type="ChEBI" id="CHEBI:29969"/>
        <dbReference type="ChEBI" id="CHEBI:30031"/>
        <dbReference type="ChEBI" id="CHEBI:133442"/>
        <dbReference type="EC" id="1.14.11.4"/>
    </reaction>
</comment>
<evidence type="ECO:0000256" key="7">
    <source>
        <dbReference type="ARBA" id="ARBA00022896"/>
    </source>
</evidence>
<evidence type="ECO:0000256" key="10">
    <source>
        <dbReference type="ARBA" id="ARBA00023004"/>
    </source>
</evidence>
<gene>
    <name evidence="16" type="primary">LOC115622153</name>
</gene>
<proteinExistence type="predicted"/>
<evidence type="ECO:0000256" key="11">
    <source>
        <dbReference type="ARBA" id="ARBA00023180"/>
    </source>
</evidence>
<dbReference type="PROSITE" id="PS51471">
    <property type="entry name" value="FE2OG_OXY"/>
    <property type="match status" value="1"/>
</dbReference>
<feature type="domain" description="Fe2OG dioxygenase" evidence="14">
    <location>
        <begin position="657"/>
        <end position="750"/>
    </location>
</feature>
<dbReference type="EC" id="1.14.11.4" evidence="3"/>
<dbReference type="Gene3D" id="2.60.120.620">
    <property type="entry name" value="q2cbj1_9rhob like domain"/>
    <property type="match status" value="1"/>
</dbReference>
<dbReference type="SMART" id="SM00702">
    <property type="entry name" value="P4Hc"/>
    <property type="match status" value="1"/>
</dbReference>
<evidence type="ECO:0000259" key="14">
    <source>
        <dbReference type="PROSITE" id="PS51471"/>
    </source>
</evidence>
<dbReference type="RefSeq" id="XP_030371882.1">
    <property type="nucleotide sequence ID" value="XM_030516022.1"/>
</dbReference>
<keyword evidence="9" id="KW-0560">Oxidoreductase</keyword>
<dbReference type="SUPFAM" id="SSF53448">
    <property type="entry name" value="Nucleotide-diphospho-sugar transferases"/>
    <property type="match status" value="1"/>
</dbReference>
<comment type="cofactor">
    <cofactor evidence="1">
        <name>L-ascorbate</name>
        <dbReference type="ChEBI" id="CHEBI:38290"/>
    </cofactor>
</comment>
<dbReference type="GO" id="GO:0005783">
    <property type="term" value="C:endoplasmic reticulum"/>
    <property type="evidence" value="ECO:0007669"/>
    <property type="project" value="UniProtKB-SubCell"/>
</dbReference>
<feature type="signal peptide" evidence="13">
    <location>
        <begin position="1"/>
        <end position="34"/>
    </location>
</feature>
<dbReference type="GO" id="GO:0005506">
    <property type="term" value="F:iron ion binding"/>
    <property type="evidence" value="ECO:0007669"/>
    <property type="project" value="InterPro"/>
</dbReference>
<dbReference type="InterPro" id="IPR006620">
    <property type="entry name" value="Pro_4_hyd_alph"/>
</dbReference>
<keyword evidence="11" id="KW-0325">Glycoprotein</keyword>
<dbReference type="GO" id="GO:0008475">
    <property type="term" value="F:procollagen-lysine 5-dioxygenase activity"/>
    <property type="evidence" value="ECO:0007669"/>
    <property type="project" value="UniProtKB-EC"/>
</dbReference>
<evidence type="ECO:0000256" key="3">
    <source>
        <dbReference type="ARBA" id="ARBA00012264"/>
    </source>
</evidence>
<dbReference type="CTD" id="39265"/>
<dbReference type="Pfam" id="PF25342">
    <property type="entry name" value="GT_PLOD"/>
    <property type="match status" value="1"/>
</dbReference>
<dbReference type="InterPro" id="IPR005123">
    <property type="entry name" value="Oxoglu/Fe-dep_dioxygenase_dom"/>
</dbReference>
<accession>A0A6J2TA97</accession>
<dbReference type="InterPro" id="IPR050757">
    <property type="entry name" value="Collagen_mod_GT25"/>
</dbReference>
<keyword evidence="4" id="KW-0479">Metal-binding</keyword>